<dbReference type="PROSITE" id="PS50249">
    <property type="entry name" value="MPN"/>
    <property type="match status" value="1"/>
</dbReference>
<keyword evidence="4" id="KW-0862">Zinc</keyword>
<dbReference type="Pfam" id="PF04002">
    <property type="entry name" value="RadC"/>
    <property type="match status" value="1"/>
</dbReference>
<dbReference type="Pfam" id="PF20582">
    <property type="entry name" value="UPF0758_N"/>
    <property type="match status" value="1"/>
</dbReference>
<dbReference type="AlphaFoldDB" id="A0A4R2T0U2"/>
<comment type="caution">
    <text evidence="8">The sequence shown here is derived from an EMBL/GenBank/DDBJ whole genome shotgun (WGS) entry which is preliminary data.</text>
</comment>
<reference evidence="8 9" key="1">
    <citation type="submission" date="2019-03" db="EMBL/GenBank/DDBJ databases">
        <title>Genomic Encyclopedia of Type Strains, Phase IV (KMG-IV): sequencing the most valuable type-strain genomes for metagenomic binning, comparative biology and taxonomic classification.</title>
        <authorList>
            <person name="Goeker M."/>
        </authorList>
    </citation>
    <scope>NUCLEOTIDE SEQUENCE [LARGE SCALE GENOMIC DNA]</scope>
    <source>
        <strain evidence="8 9">DSM 28404</strain>
    </source>
</reference>
<keyword evidence="9" id="KW-1185">Reference proteome</keyword>
<evidence type="ECO:0000256" key="1">
    <source>
        <dbReference type="ARBA" id="ARBA00022670"/>
    </source>
</evidence>
<dbReference type="InterPro" id="IPR020891">
    <property type="entry name" value="UPF0758_CS"/>
</dbReference>
<evidence type="ECO:0000259" key="7">
    <source>
        <dbReference type="PROSITE" id="PS50249"/>
    </source>
</evidence>
<evidence type="ECO:0000256" key="2">
    <source>
        <dbReference type="ARBA" id="ARBA00022723"/>
    </source>
</evidence>
<dbReference type="InterPro" id="IPR025657">
    <property type="entry name" value="RadC_JAB"/>
</dbReference>
<dbReference type="InterPro" id="IPR001405">
    <property type="entry name" value="UPF0758"/>
</dbReference>
<proteinExistence type="inferred from homology"/>
<comment type="similarity">
    <text evidence="6">Belongs to the UPF0758 family.</text>
</comment>
<dbReference type="PROSITE" id="PS01302">
    <property type="entry name" value="UPF0758"/>
    <property type="match status" value="1"/>
</dbReference>
<dbReference type="SUPFAM" id="SSF47781">
    <property type="entry name" value="RuvA domain 2-like"/>
    <property type="match status" value="1"/>
</dbReference>
<evidence type="ECO:0000256" key="4">
    <source>
        <dbReference type="ARBA" id="ARBA00022833"/>
    </source>
</evidence>
<dbReference type="NCBIfam" id="TIGR00608">
    <property type="entry name" value="radc"/>
    <property type="match status" value="1"/>
</dbReference>
<gene>
    <name evidence="8" type="ORF">EDC44_10412</name>
</gene>
<evidence type="ECO:0000313" key="9">
    <source>
        <dbReference type="Proteomes" id="UP000295763"/>
    </source>
</evidence>
<dbReference type="Gene3D" id="3.40.140.10">
    <property type="entry name" value="Cytidine Deaminase, domain 2"/>
    <property type="match status" value="1"/>
</dbReference>
<protein>
    <submittedName>
        <fullName evidence="8">DNA repair protein RadC</fullName>
    </submittedName>
</protein>
<dbReference type="EMBL" id="SLYB01000004">
    <property type="protein sequence ID" value="TCP96479.1"/>
    <property type="molecule type" value="Genomic_DNA"/>
</dbReference>
<keyword evidence="3" id="KW-0378">Hydrolase</keyword>
<evidence type="ECO:0000313" key="8">
    <source>
        <dbReference type="EMBL" id="TCP96479.1"/>
    </source>
</evidence>
<dbReference type="PANTHER" id="PTHR30471:SF3">
    <property type="entry name" value="UPF0758 PROTEIN YEES-RELATED"/>
    <property type="match status" value="1"/>
</dbReference>
<dbReference type="Proteomes" id="UP000295763">
    <property type="component" value="Unassembled WGS sequence"/>
</dbReference>
<dbReference type="GO" id="GO:0006508">
    <property type="term" value="P:proteolysis"/>
    <property type="evidence" value="ECO:0007669"/>
    <property type="project" value="UniProtKB-KW"/>
</dbReference>
<accession>A0A4R2T0U2</accession>
<name>A0A4R2T0U2_9PAST</name>
<organism evidence="8 9">
    <name type="scientific">Cricetibacter osteomyelitidis</name>
    <dbReference type="NCBI Taxonomy" id="1521931"/>
    <lineage>
        <taxon>Bacteria</taxon>
        <taxon>Pseudomonadati</taxon>
        <taxon>Pseudomonadota</taxon>
        <taxon>Gammaproteobacteria</taxon>
        <taxon>Pasteurellales</taxon>
        <taxon>Pasteurellaceae</taxon>
        <taxon>Cricetibacter</taxon>
    </lineage>
</organism>
<evidence type="ECO:0000256" key="3">
    <source>
        <dbReference type="ARBA" id="ARBA00022801"/>
    </source>
</evidence>
<evidence type="ECO:0000256" key="6">
    <source>
        <dbReference type="RuleBase" id="RU003797"/>
    </source>
</evidence>
<keyword evidence="2" id="KW-0479">Metal-binding</keyword>
<dbReference type="PANTHER" id="PTHR30471">
    <property type="entry name" value="DNA REPAIR PROTEIN RADC"/>
    <property type="match status" value="1"/>
</dbReference>
<dbReference type="GO" id="GO:0046872">
    <property type="term" value="F:metal ion binding"/>
    <property type="evidence" value="ECO:0007669"/>
    <property type="project" value="UniProtKB-KW"/>
</dbReference>
<keyword evidence="1" id="KW-0645">Protease</keyword>
<feature type="domain" description="MPN" evidence="7">
    <location>
        <begin position="121"/>
        <end position="243"/>
    </location>
</feature>
<dbReference type="InterPro" id="IPR037518">
    <property type="entry name" value="MPN"/>
</dbReference>
<sequence>MTLKIIESALSPLKGENLTRKFIMEQTELMPREKLLRYGAEALTDQELLAIFLRTGIKNCPVMQLSQQVLDAFGSLRALLSADQQQFCAVKGIGITQFIQLQACTEMTKRYLAQQIKMVHLFNSPEVVRLYLQTELEQREREIFMVLFLDNQHRLIKQEEMFLGTVNVASVHPREIVKTALYCNAAAVILAHNHPSGVSKPSSSDHAITQKIKQACKLIDVRILDHFIIGKGEYFSFSENDCL</sequence>
<dbReference type="InterPro" id="IPR046778">
    <property type="entry name" value="UPF0758_N"/>
</dbReference>
<dbReference type="GO" id="GO:0008237">
    <property type="term" value="F:metallopeptidase activity"/>
    <property type="evidence" value="ECO:0007669"/>
    <property type="project" value="UniProtKB-KW"/>
</dbReference>
<dbReference type="InterPro" id="IPR010994">
    <property type="entry name" value="RuvA_2-like"/>
</dbReference>
<keyword evidence="5" id="KW-0482">Metalloprotease</keyword>
<dbReference type="NCBIfam" id="NF000642">
    <property type="entry name" value="PRK00024.1"/>
    <property type="match status" value="1"/>
</dbReference>
<evidence type="ECO:0000256" key="5">
    <source>
        <dbReference type="ARBA" id="ARBA00023049"/>
    </source>
</evidence>
<dbReference type="CDD" id="cd08071">
    <property type="entry name" value="MPN_DUF2466"/>
    <property type="match status" value="1"/>
</dbReference>